<dbReference type="AlphaFoldDB" id="A0AAW9R244"/>
<sequence length="164" mass="17233">MLLLSGVLACAFAVAATAGEVRLQSLVPYAEDNFVAANIKAECPIGRQLADFVREFSARSGVNVVFDDAASQATEGRVLMLEIIDAQSVGNAWTGHMKSTSVLGVLYDNGERIAAFRARRHSRGGFGAGFKGSCSVLGRTVRAIGSDIASWLVSPVDGARLGDL</sequence>
<accession>A0AAW9R244</accession>
<evidence type="ECO:0000256" key="1">
    <source>
        <dbReference type="SAM" id="SignalP"/>
    </source>
</evidence>
<evidence type="ECO:0000313" key="2">
    <source>
        <dbReference type="EMBL" id="MEJ1248308.1"/>
    </source>
</evidence>
<keyword evidence="3" id="KW-1185">Reference proteome</keyword>
<feature type="signal peptide" evidence="1">
    <location>
        <begin position="1"/>
        <end position="18"/>
    </location>
</feature>
<keyword evidence="1" id="KW-0732">Signal</keyword>
<reference evidence="2 3" key="1">
    <citation type="journal article" date="2016" name="Antonie Van Leeuwenhoek">
        <title>Denitratimonas tolerans gen. nov., sp. nov., a denitrifying bacterium isolated from a bioreactor for tannery wastewater treatment.</title>
        <authorList>
            <person name="Han S.I."/>
            <person name="Kim J.O."/>
            <person name="Lee Y.R."/>
            <person name="Ekpeghere K.I."/>
            <person name="Koh S.C."/>
            <person name="Whang K.S."/>
        </authorList>
    </citation>
    <scope>NUCLEOTIDE SEQUENCE [LARGE SCALE GENOMIC DNA]</scope>
    <source>
        <strain evidence="2 3">KACC 17565</strain>
    </source>
</reference>
<feature type="chain" id="PRO_5043914448" evidence="1">
    <location>
        <begin position="19"/>
        <end position="164"/>
    </location>
</feature>
<dbReference type="Proteomes" id="UP001364472">
    <property type="component" value="Unassembled WGS sequence"/>
</dbReference>
<protein>
    <submittedName>
        <fullName evidence="2">Uncharacterized protein</fullName>
    </submittedName>
</protein>
<dbReference type="EMBL" id="JBBDHC010000002">
    <property type="protein sequence ID" value="MEJ1248308.1"/>
    <property type="molecule type" value="Genomic_DNA"/>
</dbReference>
<name>A0AAW9R244_9GAMM</name>
<organism evidence="2 3">
    <name type="scientific">Denitratimonas tolerans</name>
    <dbReference type="NCBI Taxonomy" id="1338420"/>
    <lineage>
        <taxon>Bacteria</taxon>
        <taxon>Pseudomonadati</taxon>
        <taxon>Pseudomonadota</taxon>
        <taxon>Gammaproteobacteria</taxon>
        <taxon>Lysobacterales</taxon>
        <taxon>Lysobacteraceae</taxon>
        <taxon>Denitratimonas</taxon>
    </lineage>
</organism>
<comment type="caution">
    <text evidence="2">The sequence shown here is derived from an EMBL/GenBank/DDBJ whole genome shotgun (WGS) entry which is preliminary data.</text>
</comment>
<gene>
    <name evidence="2" type="ORF">WB794_01245</name>
</gene>
<proteinExistence type="predicted"/>
<evidence type="ECO:0000313" key="3">
    <source>
        <dbReference type="Proteomes" id="UP001364472"/>
    </source>
</evidence>